<reference evidence="4" key="1">
    <citation type="journal article" date="2019" name="Nat. Commun.">
        <title>The genome of broomcorn millet.</title>
        <authorList>
            <person name="Zou C."/>
            <person name="Miki D."/>
            <person name="Li D."/>
            <person name="Tang Q."/>
            <person name="Xiao L."/>
            <person name="Rajput S."/>
            <person name="Deng P."/>
            <person name="Jia W."/>
            <person name="Huang R."/>
            <person name="Zhang M."/>
            <person name="Sun Y."/>
            <person name="Hu J."/>
            <person name="Fu X."/>
            <person name="Schnable P.S."/>
            <person name="Li F."/>
            <person name="Zhang H."/>
            <person name="Feng B."/>
            <person name="Zhu X."/>
            <person name="Liu R."/>
            <person name="Schnable J.C."/>
            <person name="Zhu J.-K."/>
            <person name="Zhang H."/>
        </authorList>
    </citation>
    <scope>NUCLEOTIDE SEQUENCE [LARGE SCALE GENOMIC DNA]</scope>
</reference>
<sequence>MARRHGRHPSHVRIALLVLAGLAATVVVSTLHSAADPEDAEFRISVHYPTAEESQWLDRWAEKYRGKQPGSDFSVEPATGRGVGVPEPHLLRRQEWRRRPRRLRRPHRVQRQRPS</sequence>
<evidence type="ECO:0000313" key="3">
    <source>
        <dbReference type="EMBL" id="RLN27887.1"/>
    </source>
</evidence>
<evidence type="ECO:0000256" key="1">
    <source>
        <dbReference type="SAM" id="MobiDB-lite"/>
    </source>
</evidence>
<organism evidence="3 4">
    <name type="scientific">Panicum miliaceum</name>
    <name type="common">Proso millet</name>
    <name type="synonym">Broomcorn millet</name>
    <dbReference type="NCBI Taxonomy" id="4540"/>
    <lineage>
        <taxon>Eukaryota</taxon>
        <taxon>Viridiplantae</taxon>
        <taxon>Streptophyta</taxon>
        <taxon>Embryophyta</taxon>
        <taxon>Tracheophyta</taxon>
        <taxon>Spermatophyta</taxon>
        <taxon>Magnoliopsida</taxon>
        <taxon>Liliopsida</taxon>
        <taxon>Poales</taxon>
        <taxon>Poaceae</taxon>
        <taxon>PACMAD clade</taxon>
        <taxon>Panicoideae</taxon>
        <taxon>Panicodae</taxon>
        <taxon>Paniceae</taxon>
        <taxon>Panicinae</taxon>
        <taxon>Panicum</taxon>
        <taxon>Panicum sect. Panicum</taxon>
    </lineage>
</organism>
<evidence type="ECO:0000313" key="4">
    <source>
        <dbReference type="Proteomes" id="UP000275267"/>
    </source>
</evidence>
<dbReference type="EMBL" id="PQIB02000003">
    <property type="protein sequence ID" value="RLN27887.1"/>
    <property type="molecule type" value="Genomic_DNA"/>
</dbReference>
<feature type="region of interest" description="Disordered" evidence="1">
    <location>
        <begin position="66"/>
        <end position="115"/>
    </location>
</feature>
<keyword evidence="4" id="KW-1185">Reference proteome</keyword>
<feature type="chain" id="PRO_5018096273" evidence="2">
    <location>
        <begin position="26"/>
        <end position="115"/>
    </location>
</feature>
<proteinExistence type="predicted"/>
<keyword evidence="2" id="KW-0732">Signal</keyword>
<feature type="signal peptide" evidence="2">
    <location>
        <begin position="1"/>
        <end position="25"/>
    </location>
</feature>
<accession>A0A3L6SU93</accession>
<dbReference type="OrthoDB" id="624824at2759"/>
<name>A0A3L6SU93_PANMI</name>
<gene>
    <name evidence="3" type="ORF">C2845_PM05G20860</name>
</gene>
<protein>
    <submittedName>
        <fullName evidence="3">Uncharacterized protein</fullName>
    </submittedName>
</protein>
<evidence type="ECO:0000256" key="2">
    <source>
        <dbReference type="SAM" id="SignalP"/>
    </source>
</evidence>
<dbReference type="Proteomes" id="UP000275267">
    <property type="component" value="Unassembled WGS sequence"/>
</dbReference>
<dbReference type="AlphaFoldDB" id="A0A3L6SU93"/>
<feature type="compositionally biased region" description="Basic residues" evidence="1">
    <location>
        <begin position="95"/>
        <end position="115"/>
    </location>
</feature>
<comment type="caution">
    <text evidence="3">The sequence shown here is derived from an EMBL/GenBank/DDBJ whole genome shotgun (WGS) entry which is preliminary data.</text>
</comment>